<organism evidence="1 2">
    <name type="scientific">Metarhizium album (strain ARSEF 1941)</name>
    <dbReference type="NCBI Taxonomy" id="1081103"/>
    <lineage>
        <taxon>Eukaryota</taxon>
        <taxon>Fungi</taxon>
        <taxon>Dikarya</taxon>
        <taxon>Ascomycota</taxon>
        <taxon>Pezizomycotina</taxon>
        <taxon>Sordariomycetes</taxon>
        <taxon>Hypocreomycetidae</taxon>
        <taxon>Hypocreales</taxon>
        <taxon>Clavicipitaceae</taxon>
        <taxon>Metarhizium</taxon>
    </lineage>
</organism>
<comment type="caution">
    <text evidence="1">The sequence shown here is derived from an EMBL/GenBank/DDBJ whole genome shotgun (WGS) entry which is preliminary data.</text>
</comment>
<evidence type="ECO:0008006" key="3">
    <source>
        <dbReference type="Google" id="ProtNLM"/>
    </source>
</evidence>
<accession>A0A0B2WSY1</accession>
<protein>
    <recommendedName>
        <fullName evidence="3">Pantothenate transporter liz1</fullName>
    </recommendedName>
</protein>
<dbReference type="Proteomes" id="UP000030816">
    <property type="component" value="Unassembled WGS sequence"/>
</dbReference>
<sequence>MNPAVSRTAAQRSFSLMTAARSAARSMEPHPFQRVSATRKSAKADWAGEAKRLGKQMAIFAPGITVLLGWPYLAKVIADGHV</sequence>
<gene>
    <name evidence="1" type="ORF">MAM_05540</name>
</gene>
<proteinExistence type="predicted"/>
<evidence type="ECO:0000313" key="1">
    <source>
        <dbReference type="EMBL" id="KHN96597.1"/>
    </source>
</evidence>
<keyword evidence="2" id="KW-1185">Reference proteome</keyword>
<dbReference type="RefSeq" id="XP_040677663.1">
    <property type="nucleotide sequence ID" value="XM_040824338.1"/>
</dbReference>
<evidence type="ECO:0000313" key="2">
    <source>
        <dbReference type="Proteomes" id="UP000030816"/>
    </source>
</evidence>
<dbReference type="HOGENOM" id="CLU_164903_0_0_1"/>
<dbReference type="EMBL" id="AZHE01000014">
    <property type="protein sequence ID" value="KHN96597.1"/>
    <property type="molecule type" value="Genomic_DNA"/>
</dbReference>
<name>A0A0B2WSY1_METAS</name>
<dbReference type="OrthoDB" id="4829316at2759"/>
<dbReference type="GeneID" id="63739995"/>
<reference evidence="1 2" key="1">
    <citation type="journal article" date="2014" name="Proc. Natl. Acad. Sci. U.S.A.">
        <title>Trajectory and genomic determinants of fungal-pathogen speciation and host adaptation.</title>
        <authorList>
            <person name="Hu X."/>
            <person name="Xiao G."/>
            <person name="Zheng P."/>
            <person name="Shang Y."/>
            <person name="Su Y."/>
            <person name="Zhang X."/>
            <person name="Liu X."/>
            <person name="Zhan S."/>
            <person name="St Leger R.J."/>
            <person name="Wang C."/>
        </authorList>
    </citation>
    <scope>NUCLEOTIDE SEQUENCE [LARGE SCALE GENOMIC DNA]</scope>
    <source>
        <strain evidence="1 2">ARSEF 1941</strain>
    </source>
</reference>
<dbReference type="AlphaFoldDB" id="A0A0B2WSY1"/>